<organism evidence="2 3">
    <name type="scientific">Periconia macrospinosa</name>
    <dbReference type="NCBI Taxonomy" id="97972"/>
    <lineage>
        <taxon>Eukaryota</taxon>
        <taxon>Fungi</taxon>
        <taxon>Dikarya</taxon>
        <taxon>Ascomycota</taxon>
        <taxon>Pezizomycotina</taxon>
        <taxon>Dothideomycetes</taxon>
        <taxon>Pleosporomycetidae</taxon>
        <taxon>Pleosporales</taxon>
        <taxon>Massarineae</taxon>
        <taxon>Periconiaceae</taxon>
        <taxon>Periconia</taxon>
    </lineage>
</organism>
<name>A0A2V1EBM1_9PLEO</name>
<evidence type="ECO:0000313" key="3">
    <source>
        <dbReference type="Proteomes" id="UP000244855"/>
    </source>
</evidence>
<reference evidence="2 3" key="1">
    <citation type="journal article" date="2018" name="Sci. Rep.">
        <title>Comparative genomics provides insights into the lifestyle and reveals functional heterogeneity of dark septate endophytic fungi.</title>
        <authorList>
            <person name="Knapp D.G."/>
            <person name="Nemeth J.B."/>
            <person name="Barry K."/>
            <person name="Hainaut M."/>
            <person name="Henrissat B."/>
            <person name="Johnson J."/>
            <person name="Kuo A."/>
            <person name="Lim J.H.P."/>
            <person name="Lipzen A."/>
            <person name="Nolan M."/>
            <person name="Ohm R.A."/>
            <person name="Tamas L."/>
            <person name="Grigoriev I.V."/>
            <person name="Spatafora J.W."/>
            <person name="Nagy L.G."/>
            <person name="Kovacs G.M."/>
        </authorList>
    </citation>
    <scope>NUCLEOTIDE SEQUENCE [LARGE SCALE GENOMIC DNA]</scope>
    <source>
        <strain evidence="2 3">DSE2036</strain>
    </source>
</reference>
<proteinExistence type="predicted"/>
<evidence type="ECO:0000313" key="2">
    <source>
        <dbReference type="EMBL" id="PVI06770.1"/>
    </source>
</evidence>
<sequence>MSYMYPGGVRYTPASLACLPQVAIKVLTRMGWAKSVMFQNPVHASSKRRLALGWAMKALATPEVQDRTGQDKTGKERADRDLVASSLCSLATGGPFAKHTAENREQIDDCQQPPSQTRWHHMAKRLNTMLAVPHHMSTSLATSRIHRRWNIAMPCRISQTTGRSRVQIGQDKSGSVRQYSAVHGCLRNNQRPYPRLIRSILRPCPARLDLGELNYTSPSSPLARMSSTLVPPFGTLSPSSSSSIPTRRTWFGEGNT</sequence>
<dbReference type="AlphaFoldDB" id="A0A2V1EBM1"/>
<dbReference type="EMBL" id="KZ805307">
    <property type="protein sequence ID" value="PVI06770.1"/>
    <property type="molecule type" value="Genomic_DNA"/>
</dbReference>
<evidence type="ECO:0000256" key="1">
    <source>
        <dbReference type="SAM" id="MobiDB-lite"/>
    </source>
</evidence>
<accession>A0A2V1EBM1</accession>
<protein>
    <submittedName>
        <fullName evidence="2">Uncharacterized protein</fullName>
    </submittedName>
</protein>
<gene>
    <name evidence="2" type="ORF">DM02DRAFT_622918</name>
</gene>
<keyword evidence="3" id="KW-1185">Reference proteome</keyword>
<dbReference type="Proteomes" id="UP000244855">
    <property type="component" value="Unassembled WGS sequence"/>
</dbReference>
<feature type="region of interest" description="Disordered" evidence="1">
    <location>
        <begin position="237"/>
        <end position="256"/>
    </location>
</feature>